<feature type="signal peptide" evidence="2">
    <location>
        <begin position="1"/>
        <end position="18"/>
    </location>
</feature>
<sequence>MKHIYRSLVIGSSALVLASCGGDQIVSPGTTGDIIINNPAPTPTPTPTSSGGTGVTPASECPNIAATSQLSNLGTITGPTGTYLICNLPDVIDASTTLPYIKGVLYSMTGRVDVGTDQGPTSTGYNVVLTISPGAILYGATGRSFLVINRGNQIMANGTADRPIIFTSLQNIQGTATDADIGQWGGVVLLGRAPVADCSSGNYNVGGNVDQNGNPFNQADCQKNLEGTNVATPFGGTDYDDDSGEMSYFQIRYSGFSLAPGNELQSLSGGGIGRNTKINHWQSFNSSDDGMEFWGGEVHMDHVAVVGADDDSFDFDSGVQAYIQYALGVQRTAGGDNMIELDSPSSEYAVEALPRSNFYMTNFTFINQSTASGQAVRARGNAKLSLSNGEIVSANPCIRIDGAGTLAADPEFNSVVGSCNATTPFSGSDGVTAADVQNAWNAGSNNQTGFTFTLTMTYVNGSNEDGVPVYDPTAISSFFELPAHIGSAWTGNTSWTDGWTCSSSTLTFANANSACSTLPVY</sequence>
<organism evidence="3 4">
    <name type="scientific">Qipengyuania algicida</name>
    <dbReference type="NCBI Taxonomy" id="1836209"/>
    <lineage>
        <taxon>Bacteria</taxon>
        <taxon>Pseudomonadati</taxon>
        <taxon>Pseudomonadota</taxon>
        <taxon>Alphaproteobacteria</taxon>
        <taxon>Sphingomonadales</taxon>
        <taxon>Erythrobacteraceae</taxon>
        <taxon>Qipengyuania</taxon>
    </lineage>
</organism>
<feature type="region of interest" description="Disordered" evidence="1">
    <location>
        <begin position="33"/>
        <end position="57"/>
    </location>
</feature>
<accession>A0A845AKE6</accession>
<dbReference type="AlphaFoldDB" id="A0A845AKE6"/>
<protein>
    <recommendedName>
        <fullName evidence="5">Phosphatase</fullName>
    </recommendedName>
</protein>
<keyword evidence="4" id="KW-1185">Reference proteome</keyword>
<dbReference type="RefSeq" id="WP_160754230.1">
    <property type="nucleotide sequence ID" value="NZ_WTYA01000013.1"/>
</dbReference>
<keyword evidence="2" id="KW-0732">Signal</keyword>
<reference evidence="3 4" key="1">
    <citation type="submission" date="2019-12" db="EMBL/GenBank/DDBJ databases">
        <title>Genomic-based taxomic classification of the family Erythrobacteraceae.</title>
        <authorList>
            <person name="Xu L."/>
        </authorList>
    </citation>
    <scope>NUCLEOTIDE SEQUENCE [LARGE SCALE GENOMIC DNA]</scope>
    <source>
        <strain evidence="3 4">KEMB 9005-328</strain>
    </source>
</reference>
<feature type="chain" id="PRO_5032303384" description="Phosphatase" evidence="2">
    <location>
        <begin position="19"/>
        <end position="521"/>
    </location>
</feature>
<feature type="compositionally biased region" description="Low complexity" evidence="1">
    <location>
        <begin position="47"/>
        <end position="57"/>
    </location>
</feature>
<dbReference type="PROSITE" id="PS51257">
    <property type="entry name" value="PROKAR_LIPOPROTEIN"/>
    <property type="match status" value="1"/>
</dbReference>
<comment type="caution">
    <text evidence="3">The sequence shown here is derived from an EMBL/GenBank/DDBJ whole genome shotgun (WGS) entry which is preliminary data.</text>
</comment>
<evidence type="ECO:0008006" key="5">
    <source>
        <dbReference type="Google" id="ProtNLM"/>
    </source>
</evidence>
<evidence type="ECO:0000313" key="3">
    <source>
        <dbReference type="EMBL" id="MXP29929.1"/>
    </source>
</evidence>
<evidence type="ECO:0000313" key="4">
    <source>
        <dbReference type="Proteomes" id="UP000439780"/>
    </source>
</evidence>
<gene>
    <name evidence="3" type="ORF">GRI58_14040</name>
</gene>
<name>A0A845AKE6_9SPHN</name>
<dbReference type="PANTHER" id="PTHR41339:SF1">
    <property type="entry name" value="SECRETED PROTEIN"/>
    <property type="match status" value="1"/>
</dbReference>
<evidence type="ECO:0000256" key="2">
    <source>
        <dbReference type="SAM" id="SignalP"/>
    </source>
</evidence>
<proteinExistence type="predicted"/>
<dbReference type="OrthoDB" id="237393at2"/>
<evidence type="ECO:0000256" key="1">
    <source>
        <dbReference type="SAM" id="MobiDB-lite"/>
    </source>
</evidence>
<dbReference type="PANTHER" id="PTHR41339">
    <property type="entry name" value="LIPL48"/>
    <property type="match status" value="1"/>
</dbReference>
<dbReference type="Proteomes" id="UP000439780">
    <property type="component" value="Unassembled WGS sequence"/>
</dbReference>
<dbReference type="EMBL" id="WTYA01000013">
    <property type="protein sequence ID" value="MXP29929.1"/>
    <property type="molecule type" value="Genomic_DNA"/>
</dbReference>